<name>A0ABV3Z9U7_9BACT</name>
<gene>
    <name evidence="2" type="ORF">QTN47_03970</name>
</gene>
<feature type="transmembrane region" description="Helical" evidence="1">
    <location>
        <begin position="42"/>
        <end position="64"/>
    </location>
</feature>
<proteinExistence type="predicted"/>
<sequence>MYTGLLHLHSFLRWIILILLLVNIFKHFSAGNRPFTAGDKKAGLFLMIAAHTTFLVGLYLWFAGARGYQLIANNGMSVVMKDSTMRFFAIEHITAMLIAIVLITIGRGVSKKNLPDATKHKRSAILFLIALIIILASIPWPFRAALGSNWI</sequence>
<feature type="transmembrane region" description="Helical" evidence="1">
    <location>
        <begin position="124"/>
        <end position="142"/>
    </location>
</feature>
<keyword evidence="1" id="KW-0472">Membrane</keyword>
<dbReference type="Proteomes" id="UP001560573">
    <property type="component" value="Unassembled WGS sequence"/>
</dbReference>
<evidence type="ECO:0000313" key="3">
    <source>
        <dbReference type="Proteomes" id="UP001560573"/>
    </source>
</evidence>
<accession>A0ABV3Z9U7</accession>
<organism evidence="2 3">
    <name type="scientific">Danxiaibacter flavus</name>
    <dbReference type="NCBI Taxonomy" id="3049108"/>
    <lineage>
        <taxon>Bacteria</taxon>
        <taxon>Pseudomonadati</taxon>
        <taxon>Bacteroidota</taxon>
        <taxon>Chitinophagia</taxon>
        <taxon>Chitinophagales</taxon>
        <taxon>Chitinophagaceae</taxon>
        <taxon>Danxiaibacter</taxon>
    </lineage>
</organism>
<keyword evidence="1" id="KW-1133">Transmembrane helix</keyword>
<feature type="transmembrane region" description="Helical" evidence="1">
    <location>
        <begin position="12"/>
        <end position="30"/>
    </location>
</feature>
<dbReference type="EMBL" id="JAULBC010000001">
    <property type="protein sequence ID" value="MEX6686634.1"/>
    <property type="molecule type" value="Genomic_DNA"/>
</dbReference>
<reference evidence="2 3" key="1">
    <citation type="submission" date="2023-07" db="EMBL/GenBank/DDBJ databases">
        <authorList>
            <person name="Lian W.-H."/>
        </authorList>
    </citation>
    <scope>NUCLEOTIDE SEQUENCE [LARGE SCALE GENOMIC DNA]</scope>
    <source>
        <strain evidence="2 3">SYSU DXS3180</strain>
    </source>
</reference>
<keyword evidence="3" id="KW-1185">Reference proteome</keyword>
<protein>
    <recommendedName>
        <fullName evidence="4">Cytochrome B</fullName>
    </recommendedName>
</protein>
<evidence type="ECO:0008006" key="4">
    <source>
        <dbReference type="Google" id="ProtNLM"/>
    </source>
</evidence>
<feature type="transmembrane region" description="Helical" evidence="1">
    <location>
        <begin position="84"/>
        <end position="103"/>
    </location>
</feature>
<keyword evidence="1" id="KW-0812">Transmembrane</keyword>
<evidence type="ECO:0000313" key="2">
    <source>
        <dbReference type="EMBL" id="MEX6686634.1"/>
    </source>
</evidence>
<comment type="caution">
    <text evidence="2">The sequence shown here is derived from an EMBL/GenBank/DDBJ whole genome shotgun (WGS) entry which is preliminary data.</text>
</comment>
<evidence type="ECO:0000256" key="1">
    <source>
        <dbReference type="SAM" id="Phobius"/>
    </source>
</evidence>
<dbReference type="RefSeq" id="WP_369328030.1">
    <property type="nucleotide sequence ID" value="NZ_JAULBC010000001.1"/>
</dbReference>